<keyword evidence="1" id="KW-1133">Transmembrane helix</keyword>
<dbReference type="Proteomes" id="UP000317593">
    <property type="component" value="Unassembled WGS sequence"/>
</dbReference>
<sequence length="62" mass="6980">MTPFGGMEIITMLLIILSPWLIIVGYFLWLGTKISRIAKAQEEHSRYLEKIITLLSETGGGE</sequence>
<name>A0A521B8R2_9BACT</name>
<accession>A0A521B8R2</accession>
<gene>
    <name evidence="2" type="ORF">SAMN06265218_102270</name>
</gene>
<evidence type="ECO:0000313" key="3">
    <source>
        <dbReference type="Proteomes" id="UP000317593"/>
    </source>
</evidence>
<dbReference type="OrthoDB" id="9969229at2"/>
<proteinExistence type="predicted"/>
<evidence type="ECO:0000313" key="2">
    <source>
        <dbReference type="EMBL" id="SMO43110.1"/>
    </source>
</evidence>
<protein>
    <submittedName>
        <fullName evidence="2">Uncharacterized protein</fullName>
    </submittedName>
</protein>
<organism evidence="2 3">
    <name type="scientific">Fodinibius sediminis</name>
    <dbReference type="NCBI Taxonomy" id="1214077"/>
    <lineage>
        <taxon>Bacteria</taxon>
        <taxon>Pseudomonadati</taxon>
        <taxon>Balneolota</taxon>
        <taxon>Balneolia</taxon>
        <taxon>Balneolales</taxon>
        <taxon>Balneolaceae</taxon>
        <taxon>Fodinibius</taxon>
    </lineage>
</organism>
<keyword evidence="3" id="KW-1185">Reference proteome</keyword>
<keyword evidence="1" id="KW-0812">Transmembrane</keyword>
<dbReference type="EMBL" id="FXTH01000002">
    <property type="protein sequence ID" value="SMO43110.1"/>
    <property type="molecule type" value="Genomic_DNA"/>
</dbReference>
<dbReference type="AlphaFoldDB" id="A0A521B8R2"/>
<keyword evidence="1" id="KW-0472">Membrane</keyword>
<evidence type="ECO:0000256" key="1">
    <source>
        <dbReference type="SAM" id="Phobius"/>
    </source>
</evidence>
<dbReference type="RefSeq" id="WP_142713148.1">
    <property type="nucleotide sequence ID" value="NZ_FXTH01000002.1"/>
</dbReference>
<reference evidence="2 3" key="1">
    <citation type="submission" date="2017-05" db="EMBL/GenBank/DDBJ databases">
        <authorList>
            <person name="Varghese N."/>
            <person name="Submissions S."/>
        </authorList>
    </citation>
    <scope>NUCLEOTIDE SEQUENCE [LARGE SCALE GENOMIC DNA]</scope>
    <source>
        <strain evidence="2 3">DSM 21194</strain>
    </source>
</reference>
<feature type="transmembrane region" description="Helical" evidence="1">
    <location>
        <begin position="6"/>
        <end position="29"/>
    </location>
</feature>